<dbReference type="EMBL" id="JADTXM010000003">
    <property type="protein sequence ID" value="MBH3438032.1"/>
    <property type="molecule type" value="Genomic_DNA"/>
</dbReference>
<dbReference type="SUPFAM" id="SSF47413">
    <property type="entry name" value="lambda repressor-like DNA-binding domains"/>
    <property type="match status" value="1"/>
</dbReference>
<dbReference type="Proteomes" id="UP000250443">
    <property type="component" value="Unassembled WGS sequence"/>
</dbReference>
<dbReference type="EMBL" id="JADMCD010000004">
    <property type="protein sequence ID" value="MBF8641221.1"/>
    <property type="molecule type" value="Genomic_DNA"/>
</dbReference>
<reference evidence="3 7" key="3">
    <citation type="submission" date="2020-11" db="EMBL/GenBank/DDBJ databases">
        <title>Enhanced detection system for hospital associated transmission using whole genome sequencing surveillance.</title>
        <authorList>
            <person name="Harrison L.H."/>
            <person name="Van Tyne D."/>
            <person name="Marsh J.W."/>
            <person name="Griffith M.P."/>
            <person name="Snyder D.J."/>
            <person name="Cooper V.S."/>
            <person name="Mustapha M."/>
        </authorList>
    </citation>
    <scope>NUCLEOTIDE SEQUENCE [LARGE SCALE GENOMIC DNA]</scope>
    <source>
        <strain evidence="3 7">PSB00013</strain>
    </source>
</reference>
<dbReference type="AlphaFoldDB" id="A0A2X2EVM0"/>
<proteinExistence type="predicted"/>
<evidence type="ECO:0000313" key="3">
    <source>
        <dbReference type="EMBL" id="MBH3438032.1"/>
    </source>
</evidence>
<protein>
    <submittedName>
        <fullName evidence="4">DNA-binding protein</fullName>
    </submittedName>
    <submittedName>
        <fullName evidence="2">Helix-turn-helix transcriptional regulator</fullName>
    </submittedName>
</protein>
<dbReference type="InterPro" id="IPR001387">
    <property type="entry name" value="Cro/C1-type_HTH"/>
</dbReference>
<gene>
    <name evidence="3" type="ORF">I5Q09_04960</name>
    <name evidence="2" type="ORF">IRZ65_11045</name>
    <name evidence="4" type="ORF">NCTC11842_04480</name>
</gene>
<evidence type="ECO:0000313" key="5">
    <source>
        <dbReference type="Proteomes" id="UP000250443"/>
    </source>
</evidence>
<evidence type="ECO:0000313" key="7">
    <source>
        <dbReference type="Proteomes" id="UP000638986"/>
    </source>
</evidence>
<reference evidence="4 5" key="1">
    <citation type="submission" date="2018-06" db="EMBL/GenBank/DDBJ databases">
        <authorList>
            <consortium name="Pathogen Informatics"/>
            <person name="Doyle S."/>
        </authorList>
    </citation>
    <scope>NUCLEOTIDE SEQUENCE [LARGE SCALE GENOMIC DNA]</scope>
    <source>
        <strain evidence="4 5">NCTC11842</strain>
    </source>
</reference>
<evidence type="ECO:0000313" key="6">
    <source>
        <dbReference type="Proteomes" id="UP000626180"/>
    </source>
</evidence>
<evidence type="ECO:0000313" key="4">
    <source>
        <dbReference type="EMBL" id="SPZ12469.1"/>
    </source>
</evidence>
<organism evidence="4 5">
    <name type="scientific">Pseudomonas luteola</name>
    <dbReference type="NCBI Taxonomy" id="47886"/>
    <lineage>
        <taxon>Bacteria</taxon>
        <taxon>Pseudomonadati</taxon>
        <taxon>Pseudomonadota</taxon>
        <taxon>Gammaproteobacteria</taxon>
        <taxon>Pseudomonadales</taxon>
        <taxon>Pseudomonadaceae</taxon>
        <taxon>Pseudomonas</taxon>
    </lineage>
</organism>
<name>A0A2X2EVM0_PSELU</name>
<feature type="domain" description="HTH cro/C1-type" evidence="1">
    <location>
        <begin position="11"/>
        <end position="64"/>
    </location>
</feature>
<accession>A0A2X2EVM0</accession>
<evidence type="ECO:0000313" key="2">
    <source>
        <dbReference type="EMBL" id="MBF8641221.1"/>
    </source>
</evidence>
<dbReference type="Proteomes" id="UP000626180">
    <property type="component" value="Unassembled WGS sequence"/>
</dbReference>
<dbReference type="Proteomes" id="UP000638986">
    <property type="component" value="Unassembled WGS sequence"/>
</dbReference>
<dbReference type="GO" id="GO:0003677">
    <property type="term" value="F:DNA binding"/>
    <property type="evidence" value="ECO:0007669"/>
    <property type="project" value="UniProtKB-KW"/>
</dbReference>
<dbReference type="SMART" id="SM00530">
    <property type="entry name" value="HTH_XRE"/>
    <property type="match status" value="1"/>
</dbReference>
<reference evidence="2 6" key="2">
    <citation type="submission" date="2020-10" db="EMBL/GenBank/DDBJ databases">
        <title>Genome sequences of Pseudomonas isolates.</title>
        <authorList>
            <person name="Wessels L."/>
            <person name="Reich F."/>
            <person name="Hammerl J."/>
        </authorList>
    </citation>
    <scope>NUCLEOTIDE SEQUENCE [LARGE SCALE GENOMIC DNA]</scope>
    <source>
        <strain evidence="2 6">20-MO00624-0</strain>
    </source>
</reference>
<dbReference type="CDD" id="cd00093">
    <property type="entry name" value="HTH_XRE"/>
    <property type="match status" value="1"/>
</dbReference>
<keyword evidence="4" id="KW-0238">DNA-binding</keyword>
<dbReference type="EMBL" id="UAUF01000014">
    <property type="protein sequence ID" value="SPZ12469.1"/>
    <property type="molecule type" value="Genomic_DNA"/>
</dbReference>
<dbReference type="InterPro" id="IPR010982">
    <property type="entry name" value="Lambda_DNA-bd_dom_sf"/>
</dbReference>
<evidence type="ECO:0000259" key="1">
    <source>
        <dbReference type="PROSITE" id="PS50943"/>
    </source>
</evidence>
<sequence>MAQVSSLIETLKKQLKAHGKTYADVAAALDLSEASVKRLFAEESFTLQRLSLVCNVIDMDITELVQAMSVQQRQTDELSEAQEQEIASNGLLLLVAVCVINGYSFTNIIEQYQLTAAECTRLLVRLDRLKLIELLPNNRIKLLISRNFRWRPGGPIQQLFQEQVAKDFFHSRFEGESEQLLVFNGLLSRAGNAQWQQKLQRLGREFNNLCEEEAGLPITQRFGTTTVLAVRQWRYGLFERYSKRSAEEKKPAQ</sequence>
<dbReference type="RefSeq" id="WP_010796221.1">
    <property type="nucleotide sequence ID" value="NZ_CP069262.1"/>
</dbReference>
<keyword evidence="6" id="KW-1185">Reference proteome</keyword>
<dbReference type="PROSITE" id="PS50943">
    <property type="entry name" value="HTH_CROC1"/>
    <property type="match status" value="1"/>
</dbReference>
<dbReference type="Pfam" id="PF13443">
    <property type="entry name" value="HTH_26"/>
    <property type="match status" value="1"/>
</dbReference>